<dbReference type="PANTHER" id="PTHR28626">
    <property type="entry name" value="SRR1-LIKE PROTEIN"/>
    <property type="match status" value="1"/>
</dbReference>
<dbReference type="PANTHER" id="PTHR28626:SF3">
    <property type="entry name" value="SRR1-LIKE PROTEIN"/>
    <property type="match status" value="1"/>
</dbReference>
<feature type="region of interest" description="Disordered" evidence="2">
    <location>
        <begin position="128"/>
        <end position="165"/>
    </location>
</feature>
<evidence type="ECO:0000256" key="2">
    <source>
        <dbReference type="SAM" id="MobiDB-lite"/>
    </source>
</evidence>
<comment type="similarity">
    <text evidence="1">Belongs to the SRR1 family.</text>
</comment>
<protein>
    <recommendedName>
        <fullName evidence="3">SRR1-like domain-containing protein</fullName>
    </recommendedName>
</protein>
<evidence type="ECO:0000259" key="3">
    <source>
        <dbReference type="Pfam" id="PF07985"/>
    </source>
</evidence>
<dbReference type="Pfam" id="PF07985">
    <property type="entry name" value="SRR1"/>
    <property type="match status" value="1"/>
</dbReference>
<evidence type="ECO:0000313" key="5">
    <source>
        <dbReference type="Proteomes" id="UP000612055"/>
    </source>
</evidence>
<keyword evidence="5" id="KW-1185">Reference proteome</keyword>
<dbReference type="AlphaFoldDB" id="A0A836BXF2"/>
<evidence type="ECO:0000313" key="4">
    <source>
        <dbReference type="EMBL" id="KAG2492475.1"/>
    </source>
</evidence>
<feature type="region of interest" description="Disordered" evidence="2">
    <location>
        <begin position="1"/>
        <end position="80"/>
    </location>
</feature>
<dbReference type="EMBL" id="JAEHOE010000044">
    <property type="protein sequence ID" value="KAG2492475.1"/>
    <property type="molecule type" value="Genomic_DNA"/>
</dbReference>
<comment type="caution">
    <text evidence="4">The sequence shown here is derived from an EMBL/GenBank/DDBJ whole genome shotgun (WGS) entry which is preliminary data.</text>
</comment>
<dbReference type="OrthoDB" id="551431at2759"/>
<gene>
    <name evidence="4" type="ORF">HYH03_009140</name>
</gene>
<dbReference type="InterPro" id="IPR012942">
    <property type="entry name" value="SRR1-like"/>
</dbReference>
<dbReference type="Proteomes" id="UP000612055">
    <property type="component" value="Unassembled WGS sequence"/>
</dbReference>
<organism evidence="4 5">
    <name type="scientific">Edaphochlamys debaryana</name>
    <dbReference type="NCBI Taxonomy" id="47281"/>
    <lineage>
        <taxon>Eukaryota</taxon>
        <taxon>Viridiplantae</taxon>
        <taxon>Chlorophyta</taxon>
        <taxon>core chlorophytes</taxon>
        <taxon>Chlorophyceae</taxon>
        <taxon>CS clade</taxon>
        <taxon>Chlamydomonadales</taxon>
        <taxon>Chlamydomonadales incertae sedis</taxon>
        <taxon>Edaphochlamys</taxon>
    </lineage>
</organism>
<dbReference type="InterPro" id="IPR040044">
    <property type="entry name" value="SRR1L"/>
</dbReference>
<name>A0A836BXF2_9CHLO</name>
<proteinExistence type="inferred from homology"/>
<dbReference type="GO" id="GO:0005737">
    <property type="term" value="C:cytoplasm"/>
    <property type="evidence" value="ECO:0007669"/>
    <property type="project" value="TreeGrafter"/>
</dbReference>
<accession>A0A836BXF2</accession>
<evidence type="ECO:0000256" key="1">
    <source>
        <dbReference type="ARBA" id="ARBA00009856"/>
    </source>
</evidence>
<feature type="domain" description="SRR1-like" evidence="3">
    <location>
        <begin position="180"/>
        <end position="381"/>
    </location>
</feature>
<reference evidence="4" key="1">
    <citation type="journal article" date="2020" name="bioRxiv">
        <title>Comparative genomics of Chlamydomonas.</title>
        <authorList>
            <person name="Craig R.J."/>
            <person name="Hasan A.R."/>
            <person name="Ness R.W."/>
            <person name="Keightley P.D."/>
        </authorList>
    </citation>
    <scope>NUCLEOTIDE SEQUENCE</scope>
    <source>
        <strain evidence="4">CCAP 11/70</strain>
    </source>
</reference>
<dbReference type="GO" id="GO:0005634">
    <property type="term" value="C:nucleus"/>
    <property type="evidence" value="ECO:0007669"/>
    <property type="project" value="TreeGrafter"/>
</dbReference>
<sequence length="408" mass="41163">MEDDGWTVVRGKGKGRTGGSLKRARDECCPGDGGPCTAAAPSTSDAVSAGPGPAPPGWGAAGGGGRGAKQRGRRAFRERSAEEQCTDLISAIMAAREEVVSSPFFARLLRVLAEASGHLGHLRECSAAEGGGGSQELVPGGQADGMDSAGPAGTGGGAAEGTLGAEGSPRAASLAPWRCMRCMVVYGLGSAHESRVSRYQLALVLLLRERCLLGLAGPVQLYDPAFDAVDRLALAQLGMQVLEVNEGGARTVSSPTFFYLPHCEGALCDALLGANWGPQGPASAGPGAVGGALAQAAGAEPGPAPTAGGCGLPLLAVLGNSFRTYQQRWELQSGAAPTDGKRPTRPGRIIQAVDQGAVVELATPDLRFPAPSAFNDMALHCFPPSAALARMLEGAGMGGADGAAPMDG</sequence>